<dbReference type="Gene3D" id="3.10.20.30">
    <property type="match status" value="1"/>
</dbReference>
<dbReference type="PANTHER" id="PTHR33359:SF1">
    <property type="entry name" value="MOLYBDOPTERIN SYNTHASE SULFUR CARRIER SUBUNIT"/>
    <property type="match status" value="1"/>
</dbReference>
<dbReference type="SUPFAM" id="SSF54285">
    <property type="entry name" value="MoaD/ThiS"/>
    <property type="match status" value="1"/>
</dbReference>
<reference evidence="4 5" key="1">
    <citation type="submission" date="2020-04" db="EMBL/GenBank/DDBJ databases">
        <authorList>
            <person name="Zhang R."/>
            <person name="Schippers A."/>
        </authorList>
    </citation>
    <scope>NUCLEOTIDE SEQUENCE [LARGE SCALE GENOMIC DNA]</scope>
    <source>
        <strain evidence="4 5">DSM 109850</strain>
    </source>
</reference>
<dbReference type="InterPro" id="IPR003749">
    <property type="entry name" value="ThiS/MoaD-like"/>
</dbReference>
<dbReference type="EMBL" id="JABBVZ010000017">
    <property type="protein sequence ID" value="NMP22117.1"/>
    <property type="molecule type" value="Genomic_DNA"/>
</dbReference>
<evidence type="ECO:0000313" key="5">
    <source>
        <dbReference type="Proteomes" id="UP000533476"/>
    </source>
</evidence>
<evidence type="ECO:0000256" key="1">
    <source>
        <dbReference type="ARBA" id="ARBA00022741"/>
    </source>
</evidence>
<accession>A0A7Y0L353</accession>
<dbReference type="GO" id="GO:0006777">
    <property type="term" value="P:Mo-molybdopterin cofactor biosynthetic process"/>
    <property type="evidence" value="ECO:0007669"/>
    <property type="project" value="InterPro"/>
</dbReference>
<dbReference type="InterPro" id="IPR012675">
    <property type="entry name" value="Beta-grasp_dom_sf"/>
</dbReference>
<name>A0A7Y0L353_9FIRM</name>
<dbReference type="GO" id="GO:0000166">
    <property type="term" value="F:nucleotide binding"/>
    <property type="evidence" value="ECO:0007669"/>
    <property type="project" value="UniProtKB-KW"/>
</dbReference>
<keyword evidence="1" id="KW-0547">Nucleotide-binding</keyword>
<dbReference type="InterPro" id="IPR016155">
    <property type="entry name" value="Mopterin_synth/thiamin_S_b"/>
</dbReference>
<sequence length="80" mass="8806">MANVTVLFFSYAADRMSGRQASYDLPEGMTIGAFFSTHVAPKLRESMESMMFSINEEWAPPDYVLQDGDRLAVIPPVSGG</sequence>
<keyword evidence="5" id="KW-1185">Reference proteome</keyword>
<dbReference type="Proteomes" id="UP000533476">
    <property type="component" value="Unassembled WGS sequence"/>
</dbReference>
<dbReference type="RefSeq" id="WP_169098138.1">
    <property type="nucleotide sequence ID" value="NZ_JABBVZ010000017.1"/>
</dbReference>
<dbReference type="Pfam" id="PF02597">
    <property type="entry name" value="ThiS"/>
    <property type="match status" value="1"/>
</dbReference>
<dbReference type="UniPathway" id="UPA00344"/>
<dbReference type="CDD" id="cd00754">
    <property type="entry name" value="Ubl_MoaD"/>
    <property type="match status" value="1"/>
</dbReference>
<evidence type="ECO:0000256" key="2">
    <source>
        <dbReference type="ARBA" id="ARBA00024200"/>
    </source>
</evidence>
<organism evidence="4 5">
    <name type="scientific">Sulfobacillus harzensis</name>
    <dbReference type="NCBI Taxonomy" id="2729629"/>
    <lineage>
        <taxon>Bacteria</taxon>
        <taxon>Bacillati</taxon>
        <taxon>Bacillota</taxon>
        <taxon>Clostridia</taxon>
        <taxon>Eubacteriales</taxon>
        <taxon>Clostridiales Family XVII. Incertae Sedis</taxon>
        <taxon>Sulfobacillus</taxon>
    </lineage>
</organism>
<proteinExistence type="inferred from homology"/>
<dbReference type="InterPro" id="IPR044672">
    <property type="entry name" value="MOCS2A"/>
</dbReference>
<evidence type="ECO:0000256" key="3">
    <source>
        <dbReference type="ARBA" id="ARBA00024247"/>
    </source>
</evidence>
<dbReference type="GO" id="GO:1990133">
    <property type="term" value="C:molybdopterin adenylyltransferase complex"/>
    <property type="evidence" value="ECO:0007669"/>
    <property type="project" value="TreeGrafter"/>
</dbReference>
<comment type="similarity">
    <text evidence="2">Belongs to the MoaD family.</text>
</comment>
<evidence type="ECO:0000313" key="4">
    <source>
        <dbReference type="EMBL" id="NMP22117.1"/>
    </source>
</evidence>
<protein>
    <recommendedName>
        <fullName evidence="3">Molybdopterin synthase sulfur carrier subunit</fullName>
    </recommendedName>
</protein>
<gene>
    <name evidence="4" type="ORF">HIJ39_07105</name>
</gene>
<dbReference type="AlphaFoldDB" id="A0A7Y0L353"/>
<dbReference type="PANTHER" id="PTHR33359">
    <property type="entry name" value="MOLYBDOPTERIN SYNTHASE SULFUR CARRIER SUBUNIT"/>
    <property type="match status" value="1"/>
</dbReference>
<comment type="caution">
    <text evidence="4">The sequence shown here is derived from an EMBL/GenBank/DDBJ whole genome shotgun (WGS) entry which is preliminary data.</text>
</comment>